<reference evidence="6" key="1">
    <citation type="submission" date="2016-10" db="EMBL/GenBank/DDBJ databases">
        <authorList>
            <person name="Varghese N."/>
            <person name="Submissions S."/>
        </authorList>
    </citation>
    <scope>NUCLEOTIDE SEQUENCE [LARGE SCALE GENOMIC DNA]</scope>
    <source>
        <strain evidence="6">DSM 241</strain>
    </source>
</reference>
<dbReference type="Pfam" id="PF01171">
    <property type="entry name" value="ATP_bind_3"/>
    <property type="match status" value="1"/>
</dbReference>
<dbReference type="InterPro" id="IPR035107">
    <property type="entry name" value="tRNA_thiolation_TtcA_Ctu1"/>
</dbReference>
<evidence type="ECO:0000313" key="5">
    <source>
        <dbReference type="EMBL" id="SEK79684.1"/>
    </source>
</evidence>
<name>A0A1H7JZ85_9GAMM</name>
<dbReference type="EMBL" id="FOAA01000005">
    <property type="protein sequence ID" value="SEK79684.1"/>
    <property type="molecule type" value="Genomic_DNA"/>
</dbReference>
<protein>
    <submittedName>
        <fullName evidence="5">tRNA 2-thiocytidine biosynthesis protein TtcA</fullName>
    </submittedName>
</protein>
<organism evidence="5 6">
    <name type="scientific">Ectothiorhodospira marina</name>
    <dbReference type="NCBI Taxonomy" id="1396821"/>
    <lineage>
        <taxon>Bacteria</taxon>
        <taxon>Pseudomonadati</taxon>
        <taxon>Pseudomonadota</taxon>
        <taxon>Gammaproteobacteria</taxon>
        <taxon>Chromatiales</taxon>
        <taxon>Ectothiorhodospiraceae</taxon>
        <taxon>Ectothiorhodospira</taxon>
    </lineage>
</organism>
<evidence type="ECO:0000313" key="6">
    <source>
        <dbReference type="Proteomes" id="UP000199256"/>
    </source>
</evidence>
<keyword evidence="1" id="KW-0808">Transferase</keyword>
<keyword evidence="2" id="KW-0819">tRNA processing</keyword>
<keyword evidence="6" id="KW-1185">Reference proteome</keyword>
<proteinExistence type="predicted"/>
<sequence length="287" mass="32421">MLPGLARHPSNGYRRAAMNQPIRPSRSLIRCTGRAIGDFRMIREGDRLLLGLSGGKDSLTLLHLLLYFQARAPVRFELGAVTIDPQTGLTDKRALIPYLDHLKVPYHYVSEPILERAEKHLDNHSYCAFCSRMRRGLIYRTAREQGYTTIALGQHLDDLAESFLMSAFNGGRLKTMKAHYRVEAGDLRVIRPLVYARERQIQDFARAAALPIQEENCPTHYGTPTQRPRMKALLAEEEADNPHLFKSLVRTLMPLMSAGLEDIPREDEADASPALTGTTETLMSWKP</sequence>
<dbReference type="Proteomes" id="UP000199256">
    <property type="component" value="Unassembled WGS sequence"/>
</dbReference>
<evidence type="ECO:0000256" key="3">
    <source>
        <dbReference type="SAM" id="MobiDB-lite"/>
    </source>
</evidence>
<dbReference type="Gene3D" id="3.40.50.620">
    <property type="entry name" value="HUPs"/>
    <property type="match status" value="1"/>
</dbReference>
<evidence type="ECO:0000256" key="2">
    <source>
        <dbReference type="ARBA" id="ARBA00022694"/>
    </source>
</evidence>
<evidence type="ECO:0000259" key="4">
    <source>
        <dbReference type="Pfam" id="PF01171"/>
    </source>
</evidence>
<dbReference type="GO" id="GO:0008033">
    <property type="term" value="P:tRNA processing"/>
    <property type="evidence" value="ECO:0007669"/>
    <property type="project" value="UniProtKB-KW"/>
</dbReference>
<gene>
    <name evidence="5" type="ORF">SAMN05444515_10576</name>
</gene>
<dbReference type="STRING" id="1396821.SAMN05444515_10576"/>
<accession>A0A1H7JZ85</accession>
<feature type="domain" description="tRNA(Ile)-lysidine/2-thiocytidine synthase N-terminal" evidence="4">
    <location>
        <begin position="48"/>
        <end position="214"/>
    </location>
</feature>
<dbReference type="CDD" id="cd24138">
    <property type="entry name" value="TtcA-like"/>
    <property type="match status" value="1"/>
</dbReference>
<dbReference type="PANTHER" id="PTHR43686">
    <property type="entry name" value="SULFURTRANSFERASE-RELATED"/>
    <property type="match status" value="1"/>
</dbReference>
<dbReference type="AlphaFoldDB" id="A0A1H7JZ85"/>
<feature type="compositionally biased region" description="Polar residues" evidence="3">
    <location>
        <begin position="275"/>
        <end position="287"/>
    </location>
</feature>
<dbReference type="SUPFAM" id="SSF52402">
    <property type="entry name" value="Adenine nucleotide alpha hydrolases-like"/>
    <property type="match status" value="1"/>
</dbReference>
<evidence type="ECO:0000256" key="1">
    <source>
        <dbReference type="ARBA" id="ARBA00022679"/>
    </source>
</evidence>
<dbReference type="PANTHER" id="PTHR43686:SF1">
    <property type="entry name" value="AMINOTRAN_5 DOMAIN-CONTAINING PROTEIN"/>
    <property type="match status" value="1"/>
</dbReference>
<feature type="region of interest" description="Disordered" evidence="3">
    <location>
        <begin position="265"/>
        <end position="287"/>
    </location>
</feature>
<dbReference type="InterPro" id="IPR014729">
    <property type="entry name" value="Rossmann-like_a/b/a_fold"/>
</dbReference>
<dbReference type="PIRSF" id="PIRSF004976">
    <property type="entry name" value="ATPase_YdaO"/>
    <property type="match status" value="1"/>
</dbReference>
<dbReference type="GO" id="GO:0016740">
    <property type="term" value="F:transferase activity"/>
    <property type="evidence" value="ECO:0007669"/>
    <property type="project" value="UniProtKB-KW"/>
</dbReference>
<dbReference type="InterPro" id="IPR011063">
    <property type="entry name" value="TilS/TtcA_N"/>
</dbReference>